<name>A0A921RD39_SORBI</name>
<dbReference type="SUPFAM" id="SSF81383">
    <property type="entry name" value="F-box domain"/>
    <property type="match status" value="1"/>
</dbReference>
<comment type="caution">
    <text evidence="2">The sequence shown here is derived from an EMBL/GenBank/DDBJ whole genome shotgun (WGS) entry which is preliminary data.</text>
</comment>
<dbReference type="Proteomes" id="UP000807115">
    <property type="component" value="Chromosome 3"/>
</dbReference>
<dbReference type="Pfam" id="PF12937">
    <property type="entry name" value="F-box-like"/>
    <property type="match status" value="1"/>
</dbReference>
<dbReference type="InterPro" id="IPR001810">
    <property type="entry name" value="F-box_dom"/>
</dbReference>
<evidence type="ECO:0000313" key="2">
    <source>
        <dbReference type="EMBL" id="KAG0537558.1"/>
    </source>
</evidence>
<reference evidence="2" key="2">
    <citation type="submission" date="2020-10" db="EMBL/GenBank/DDBJ databases">
        <authorList>
            <person name="Cooper E.A."/>
            <person name="Brenton Z.W."/>
            <person name="Flinn B.S."/>
            <person name="Jenkins J."/>
            <person name="Shu S."/>
            <person name="Flowers D."/>
            <person name="Luo F."/>
            <person name="Wang Y."/>
            <person name="Xia P."/>
            <person name="Barry K."/>
            <person name="Daum C."/>
            <person name="Lipzen A."/>
            <person name="Yoshinaga Y."/>
            <person name="Schmutz J."/>
            <person name="Saski C."/>
            <person name="Vermerris W."/>
            <person name="Kresovich S."/>
        </authorList>
    </citation>
    <scope>NUCLEOTIDE SEQUENCE</scope>
</reference>
<evidence type="ECO:0000259" key="1">
    <source>
        <dbReference type="PROSITE" id="PS50181"/>
    </source>
</evidence>
<dbReference type="AlphaFoldDB" id="A0A921RD39"/>
<sequence>MEGELEMSHVQALPEDMLAGVLRCLSPRSLAVCRCVCKAWHGVIDGSMGGIFINFCMLGLLEFFSCRDAADGDIFVGHCNGLLLGYRSVVNPATRQWAPLPRLPPPCPEKLPYFWHLAFDPAVSPHDEVFLMPFVHSSWFLPRVDPVMAKSEWPPSTCETLVFSSRTGRWEERSFVRQGGPAGTMVDMARANSLDRKRYSVYWHGALYVHSNNFFCRISLATNEYRVIKPPVKIGTYSECCYLGKSEKGVYCAILNHKFQFRVWILHESSSGRQMKWELKHRNNNLKTAMASLDYSYQPEDGGAWSFEDINYYHMFPDEKDGVNHNEDGSGDDCKEPPVKPKITDNFYITILGFHPFKEIVYLSNFYSMGLAYHLDSSKVQYLGNMCPKLYGVLAGQHADIETSFPYTPCWMENSYITGST</sequence>
<dbReference type="PROSITE" id="PS50181">
    <property type="entry name" value="FBOX"/>
    <property type="match status" value="1"/>
</dbReference>
<dbReference type="PANTHER" id="PTHR34591:SF13">
    <property type="entry name" value="OS03G0669900 PROTEIN"/>
    <property type="match status" value="1"/>
</dbReference>
<dbReference type="PANTHER" id="PTHR34591">
    <property type="entry name" value="OS03G0653100 PROTEIN-RELATED"/>
    <property type="match status" value="1"/>
</dbReference>
<dbReference type="SMART" id="SM00256">
    <property type="entry name" value="FBOX"/>
    <property type="match status" value="1"/>
</dbReference>
<organism evidence="2 3">
    <name type="scientific">Sorghum bicolor</name>
    <name type="common">Sorghum</name>
    <name type="synonym">Sorghum vulgare</name>
    <dbReference type="NCBI Taxonomy" id="4558"/>
    <lineage>
        <taxon>Eukaryota</taxon>
        <taxon>Viridiplantae</taxon>
        <taxon>Streptophyta</taxon>
        <taxon>Embryophyta</taxon>
        <taxon>Tracheophyta</taxon>
        <taxon>Spermatophyta</taxon>
        <taxon>Magnoliopsida</taxon>
        <taxon>Liliopsida</taxon>
        <taxon>Poales</taxon>
        <taxon>Poaceae</taxon>
        <taxon>PACMAD clade</taxon>
        <taxon>Panicoideae</taxon>
        <taxon>Andropogonodae</taxon>
        <taxon>Andropogoneae</taxon>
        <taxon>Sorghinae</taxon>
        <taxon>Sorghum</taxon>
    </lineage>
</organism>
<protein>
    <recommendedName>
        <fullName evidence="1">F-box domain-containing protein</fullName>
    </recommendedName>
</protein>
<dbReference type="Gene3D" id="1.20.1280.50">
    <property type="match status" value="1"/>
</dbReference>
<gene>
    <name evidence="2" type="ORF">BDA96_03G158900</name>
</gene>
<evidence type="ECO:0000313" key="3">
    <source>
        <dbReference type="Proteomes" id="UP000807115"/>
    </source>
</evidence>
<dbReference type="InterPro" id="IPR036047">
    <property type="entry name" value="F-box-like_dom_sf"/>
</dbReference>
<proteinExistence type="predicted"/>
<accession>A0A921RD39</accession>
<reference evidence="2" key="1">
    <citation type="journal article" date="2019" name="BMC Genomics">
        <title>A new reference genome for Sorghum bicolor reveals high levels of sequence similarity between sweet and grain genotypes: implications for the genetics of sugar metabolism.</title>
        <authorList>
            <person name="Cooper E.A."/>
            <person name="Brenton Z.W."/>
            <person name="Flinn B.S."/>
            <person name="Jenkins J."/>
            <person name="Shu S."/>
            <person name="Flowers D."/>
            <person name="Luo F."/>
            <person name="Wang Y."/>
            <person name="Xia P."/>
            <person name="Barry K."/>
            <person name="Daum C."/>
            <person name="Lipzen A."/>
            <person name="Yoshinaga Y."/>
            <person name="Schmutz J."/>
            <person name="Saski C."/>
            <person name="Vermerris W."/>
            <person name="Kresovich S."/>
        </authorList>
    </citation>
    <scope>NUCLEOTIDE SEQUENCE</scope>
</reference>
<dbReference type="EMBL" id="CM027682">
    <property type="protein sequence ID" value="KAG0537558.1"/>
    <property type="molecule type" value="Genomic_DNA"/>
</dbReference>
<feature type="domain" description="F-box" evidence="1">
    <location>
        <begin position="7"/>
        <end position="55"/>
    </location>
</feature>